<reference evidence="2" key="1">
    <citation type="submission" date="2023-10" db="EMBL/GenBank/DDBJ databases">
        <authorList>
            <person name="Noh H."/>
        </authorList>
    </citation>
    <scope>NUCLEOTIDE SEQUENCE</scope>
    <source>
        <strain evidence="2">DUCC4014</strain>
    </source>
</reference>
<keyword evidence="3" id="KW-1185">Reference proteome</keyword>
<name>A0AAF0YD33_9TREE</name>
<dbReference type="RefSeq" id="XP_062630524.1">
    <property type="nucleotide sequence ID" value="XM_062774540.1"/>
</dbReference>
<gene>
    <name evidence="2" type="ORF">LOC62_06G008017</name>
</gene>
<evidence type="ECO:0000313" key="2">
    <source>
        <dbReference type="EMBL" id="WOO84498.1"/>
    </source>
</evidence>
<proteinExistence type="predicted"/>
<organism evidence="2 3">
    <name type="scientific">Vanrija pseudolonga</name>
    <dbReference type="NCBI Taxonomy" id="143232"/>
    <lineage>
        <taxon>Eukaryota</taxon>
        <taxon>Fungi</taxon>
        <taxon>Dikarya</taxon>
        <taxon>Basidiomycota</taxon>
        <taxon>Agaricomycotina</taxon>
        <taxon>Tremellomycetes</taxon>
        <taxon>Trichosporonales</taxon>
        <taxon>Trichosporonaceae</taxon>
        <taxon>Vanrija</taxon>
    </lineage>
</organism>
<evidence type="ECO:0000256" key="1">
    <source>
        <dbReference type="SAM" id="MobiDB-lite"/>
    </source>
</evidence>
<dbReference type="EMBL" id="CP086719">
    <property type="protein sequence ID" value="WOO84498.1"/>
    <property type="molecule type" value="Genomic_DNA"/>
</dbReference>
<accession>A0AAF0YD33</accession>
<evidence type="ECO:0000313" key="3">
    <source>
        <dbReference type="Proteomes" id="UP000827549"/>
    </source>
</evidence>
<protein>
    <submittedName>
        <fullName evidence="2">Uncharacterized protein</fullName>
    </submittedName>
</protein>
<feature type="region of interest" description="Disordered" evidence="1">
    <location>
        <begin position="549"/>
        <end position="614"/>
    </location>
</feature>
<dbReference type="AlphaFoldDB" id="A0AAF0YD33"/>
<dbReference type="GeneID" id="87811187"/>
<dbReference type="Proteomes" id="UP000827549">
    <property type="component" value="Chromosome 6"/>
</dbReference>
<feature type="region of interest" description="Disordered" evidence="1">
    <location>
        <begin position="154"/>
        <end position="188"/>
    </location>
</feature>
<feature type="region of interest" description="Disordered" evidence="1">
    <location>
        <begin position="226"/>
        <end position="247"/>
    </location>
</feature>
<feature type="compositionally biased region" description="Acidic residues" evidence="1">
    <location>
        <begin position="567"/>
        <end position="581"/>
    </location>
</feature>
<feature type="compositionally biased region" description="Polar residues" evidence="1">
    <location>
        <begin position="594"/>
        <end position="608"/>
    </location>
</feature>
<sequence length="835" mass="91646">MDAATQRERQRARAHLLSLRLSPPFTTESLILHLQAFEEIVNTAFPHCVRPKESQPAKEQPKGGKPDPVPSVRWLFFLETLPESIAQAVTDHTYSTVYADLRMAYIAVCCAVDDLAVEQRYGPQAYHDKIAALRLGDPLLLIDEANSGRKTCAKSVTPKLKKEAKAKTKVKKQPLGESTTHNLPDAPPPGLFESLAAPKIKPAPIPPLSTKVVPVERMTVPGPVWSSPVPATAGNTKGKTKPPRQPRLTVHTAAGDRLVPKPSLSRAIAASFILDPTATEHFVQRDLLPLATKGERVLFASKILEAHSTVVRAASLFLSPLGEINAVEVSNVYTAENKHETRLNVLSVPRLHENGWVINRLRLGSDTLHHPASGAAFKIERLRGGEEAVLVTSCKTKARRSSLLSLRLSPPYTAGALKTHLRIFEDHDQILRELVPDKDRLRIIKAQLFLESLSIEISEALTENRTFPEPVTYHKVRSAYVQLKPRAVPSRPLEYGPQPVHQRLAALEPGQILCDVDDLSTQVAHLRLNETPKRTHIRFPDTPKAIAQLDADTSSDESDSSYRPSTSDEESSDEDDEEGYTSDEHSHQELGASSAPSVADNATPSGTDELNVFVPVPDAPDASLHPRWKVFDAVINTARTKLDHRDQPIFDRRVDTELGNLAAALAAWQPHSTPPVPLSTTTKKHTSHYDLREITLVIDETATHHVVTPGYLMARRKGPKVTFSSTTLGVDPVTLSSIGKLFISGVQDTSSKGDLVGIEIKNVYVGGASRVGSEFNILSKTLLVQQGWVFETSTTRELLLHSESGVSFDIKKSGLVGGKEGMDEIVACAWWRLDE</sequence>